<evidence type="ECO:0000313" key="3">
    <source>
        <dbReference type="Proteomes" id="UP000282674"/>
    </source>
</evidence>
<feature type="signal peptide" evidence="1">
    <location>
        <begin position="1"/>
        <end position="23"/>
    </location>
</feature>
<dbReference type="AlphaFoldDB" id="A0A3M2M2R6"/>
<proteinExistence type="predicted"/>
<comment type="caution">
    <text evidence="2">The sequence shown here is derived from an EMBL/GenBank/DDBJ whole genome shotgun (WGS) entry which is preliminary data.</text>
</comment>
<reference evidence="2 3" key="1">
    <citation type="submission" date="2018-10" db="EMBL/GenBank/DDBJ databases">
        <title>Isolation from soil.</title>
        <authorList>
            <person name="Hu J."/>
        </authorList>
    </citation>
    <scope>NUCLEOTIDE SEQUENCE [LARGE SCALE GENOMIC DNA]</scope>
    <source>
        <strain evidence="2 3">NEAU-Ht49</strain>
    </source>
</reference>
<sequence>MTILATLVTGAAVALSAATPALAARGTLRIGTRTYNNPARGCYNSDIWPLFVTNRTNITVFVYEGANCTGHSLSAVGPGKSATFEFAKSVDVPG</sequence>
<evidence type="ECO:0000313" key="2">
    <source>
        <dbReference type="EMBL" id="RMI43931.1"/>
    </source>
</evidence>
<protein>
    <recommendedName>
        <fullName evidence="4">Beta/gamma crystallin 'Greek key' domain-containing protein</fullName>
    </recommendedName>
</protein>
<evidence type="ECO:0000256" key="1">
    <source>
        <dbReference type="SAM" id="SignalP"/>
    </source>
</evidence>
<keyword evidence="3" id="KW-1185">Reference proteome</keyword>
<keyword evidence="1" id="KW-0732">Signal</keyword>
<name>A0A3M2M2R6_9ACTN</name>
<dbReference type="EMBL" id="RFFG01000022">
    <property type="protein sequence ID" value="RMI43931.1"/>
    <property type="molecule type" value="Genomic_DNA"/>
</dbReference>
<feature type="chain" id="PRO_5017997514" description="Beta/gamma crystallin 'Greek key' domain-containing protein" evidence="1">
    <location>
        <begin position="24"/>
        <end position="94"/>
    </location>
</feature>
<accession>A0A3M2M2R6</accession>
<evidence type="ECO:0008006" key="4">
    <source>
        <dbReference type="Google" id="ProtNLM"/>
    </source>
</evidence>
<dbReference type="Proteomes" id="UP000282674">
    <property type="component" value="Unassembled WGS sequence"/>
</dbReference>
<organism evidence="2 3">
    <name type="scientific">Actinomadura harenae</name>
    <dbReference type="NCBI Taxonomy" id="2483351"/>
    <lineage>
        <taxon>Bacteria</taxon>
        <taxon>Bacillati</taxon>
        <taxon>Actinomycetota</taxon>
        <taxon>Actinomycetes</taxon>
        <taxon>Streptosporangiales</taxon>
        <taxon>Thermomonosporaceae</taxon>
        <taxon>Actinomadura</taxon>
    </lineage>
</organism>
<gene>
    <name evidence="2" type="ORF">EBO15_14620</name>
</gene>